<feature type="compositionally biased region" description="Polar residues" evidence="1">
    <location>
        <begin position="107"/>
        <end position="120"/>
    </location>
</feature>
<sequence>MSLDEKQSSIHDNSIDKGLQGNTKLEDVIRDIDTGEINELAVVAEGEERTTWFVWVLVLCSTISGLLFGYDTGVISGALVSIGSDLGPEALSNGQKVSLALQTHEPVSSNRNLSHPQQPSEPFLVV</sequence>
<keyword evidence="3" id="KW-1185">Reference proteome</keyword>
<dbReference type="EMBL" id="MU150274">
    <property type="protein sequence ID" value="KAF9462247.1"/>
    <property type="molecule type" value="Genomic_DNA"/>
</dbReference>
<dbReference type="Proteomes" id="UP000807353">
    <property type="component" value="Unassembled WGS sequence"/>
</dbReference>
<dbReference type="Gene3D" id="1.20.1250.20">
    <property type="entry name" value="MFS general substrate transporter like domains"/>
    <property type="match status" value="1"/>
</dbReference>
<accession>A0A9P6CDY2</accession>
<protein>
    <recommendedName>
        <fullName evidence="4">Major facilitator superfamily (MFS) profile domain-containing protein</fullName>
    </recommendedName>
</protein>
<dbReference type="OrthoDB" id="6339427at2759"/>
<reference evidence="2" key="1">
    <citation type="submission" date="2020-11" db="EMBL/GenBank/DDBJ databases">
        <authorList>
            <consortium name="DOE Joint Genome Institute"/>
            <person name="Ahrendt S."/>
            <person name="Riley R."/>
            <person name="Andreopoulos W."/>
            <person name="Labutti K."/>
            <person name="Pangilinan J."/>
            <person name="Ruiz-Duenas F.J."/>
            <person name="Barrasa J.M."/>
            <person name="Sanchez-Garcia M."/>
            <person name="Camarero S."/>
            <person name="Miyauchi S."/>
            <person name="Serrano A."/>
            <person name="Linde D."/>
            <person name="Babiker R."/>
            <person name="Drula E."/>
            <person name="Ayuso-Fernandez I."/>
            <person name="Pacheco R."/>
            <person name="Padilla G."/>
            <person name="Ferreira P."/>
            <person name="Barriuso J."/>
            <person name="Kellner H."/>
            <person name="Castanera R."/>
            <person name="Alfaro M."/>
            <person name="Ramirez L."/>
            <person name="Pisabarro A.G."/>
            <person name="Kuo A."/>
            <person name="Tritt A."/>
            <person name="Lipzen A."/>
            <person name="He G."/>
            <person name="Yan M."/>
            <person name="Ng V."/>
            <person name="Cullen D."/>
            <person name="Martin F."/>
            <person name="Rosso M.-N."/>
            <person name="Henrissat B."/>
            <person name="Hibbett D."/>
            <person name="Martinez A.T."/>
            <person name="Grigoriev I.V."/>
        </authorList>
    </citation>
    <scope>NUCLEOTIDE SEQUENCE</scope>
    <source>
        <strain evidence="2">CBS 247.69</strain>
    </source>
</reference>
<evidence type="ECO:0000313" key="2">
    <source>
        <dbReference type="EMBL" id="KAF9462247.1"/>
    </source>
</evidence>
<evidence type="ECO:0000313" key="3">
    <source>
        <dbReference type="Proteomes" id="UP000807353"/>
    </source>
</evidence>
<dbReference type="AlphaFoldDB" id="A0A9P6CDY2"/>
<comment type="caution">
    <text evidence="2">The sequence shown here is derived from an EMBL/GenBank/DDBJ whole genome shotgun (WGS) entry which is preliminary data.</text>
</comment>
<proteinExistence type="predicted"/>
<evidence type="ECO:0000256" key="1">
    <source>
        <dbReference type="SAM" id="MobiDB-lite"/>
    </source>
</evidence>
<feature type="region of interest" description="Disordered" evidence="1">
    <location>
        <begin position="107"/>
        <end position="126"/>
    </location>
</feature>
<dbReference type="InterPro" id="IPR036259">
    <property type="entry name" value="MFS_trans_sf"/>
</dbReference>
<organism evidence="2 3">
    <name type="scientific">Collybia nuda</name>
    <dbReference type="NCBI Taxonomy" id="64659"/>
    <lineage>
        <taxon>Eukaryota</taxon>
        <taxon>Fungi</taxon>
        <taxon>Dikarya</taxon>
        <taxon>Basidiomycota</taxon>
        <taxon>Agaricomycotina</taxon>
        <taxon>Agaricomycetes</taxon>
        <taxon>Agaricomycetidae</taxon>
        <taxon>Agaricales</taxon>
        <taxon>Tricholomatineae</taxon>
        <taxon>Clitocybaceae</taxon>
        <taxon>Collybia</taxon>
    </lineage>
</organism>
<name>A0A9P6CDY2_9AGAR</name>
<evidence type="ECO:0008006" key="4">
    <source>
        <dbReference type="Google" id="ProtNLM"/>
    </source>
</evidence>
<gene>
    <name evidence="2" type="ORF">BDZ94DRAFT_742230</name>
</gene>